<gene>
    <name evidence="14" type="ORF">QBC37DRAFT_460114</name>
</gene>
<comment type="caution">
    <text evidence="14">The sequence shown here is derived from an EMBL/GenBank/DDBJ whole genome shotgun (WGS) entry which is preliminary data.</text>
</comment>
<evidence type="ECO:0000256" key="8">
    <source>
        <dbReference type="ARBA" id="ARBA00023026"/>
    </source>
</evidence>
<keyword evidence="4" id="KW-0719">Serine esterase</keyword>
<evidence type="ECO:0000313" key="14">
    <source>
        <dbReference type="EMBL" id="KAK4215089.1"/>
    </source>
</evidence>
<evidence type="ECO:0000256" key="12">
    <source>
        <dbReference type="PIRSR" id="PIRSR611150-2"/>
    </source>
</evidence>
<protein>
    <recommendedName>
        <fullName evidence="3">cutinase</fullName>
        <ecNumber evidence="3">3.1.1.74</ecNumber>
    </recommendedName>
</protein>
<evidence type="ECO:0000313" key="15">
    <source>
        <dbReference type="Proteomes" id="UP001301769"/>
    </source>
</evidence>
<proteinExistence type="inferred from homology"/>
<comment type="catalytic activity">
    <reaction evidence="10">
        <text>cutin + H2O = cutin monomers.</text>
        <dbReference type="EC" id="3.1.1.74"/>
    </reaction>
</comment>
<dbReference type="PANTHER" id="PTHR48250:SF3">
    <property type="entry name" value="CUTINASE 1-RELATED"/>
    <property type="match status" value="1"/>
</dbReference>
<sequence>MRFLTAITALSSLAAALPNPQAAEELRARELILVESHKAALESLEARGWKSGEGGTANELLDGGACPSVIFIHARGTTETGNLGTMGQTMAKYLEAKLGASNVWIQGVGGAYKAALLDNLAKEGTTTAAINEMKSLLTRANSLCPRAKILAAGYSQGAALVGAAIRDSSAAIREQVKGVVLFGWTKNKQNGGRIPGYPVDRLLVYCESGDLVCEGTLIVLPPHMSYEDESRGPAPEFLISRL</sequence>
<dbReference type="InterPro" id="IPR000675">
    <property type="entry name" value="Cutinase/axe"/>
</dbReference>
<feature type="active site" evidence="11">
    <location>
        <position position="210"/>
    </location>
</feature>
<evidence type="ECO:0000256" key="9">
    <source>
        <dbReference type="ARBA" id="ARBA00023157"/>
    </source>
</evidence>
<reference evidence="14" key="2">
    <citation type="submission" date="2023-05" db="EMBL/GenBank/DDBJ databases">
        <authorList>
            <consortium name="Lawrence Berkeley National Laboratory"/>
            <person name="Steindorff A."/>
            <person name="Hensen N."/>
            <person name="Bonometti L."/>
            <person name="Westerberg I."/>
            <person name="Brannstrom I.O."/>
            <person name="Guillou S."/>
            <person name="Cros-Aarteil S."/>
            <person name="Calhoun S."/>
            <person name="Haridas S."/>
            <person name="Kuo A."/>
            <person name="Mondo S."/>
            <person name="Pangilinan J."/>
            <person name="Riley R."/>
            <person name="Labutti K."/>
            <person name="Andreopoulos B."/>
            <person name="Lipzen A."/>
            <person name="Chen C."/>
            <person name="Yanf M."/>
            <person name="Daum C."/>
            <person name="Ng V."/>
            <person name="Clum A."/>
            <person name="Ohm R."/>
            <person name="Martin F."/>
            <person name="Silar P."/>
            <person name="Natvig D."/>
            <person name="Lalanne C."/>
            <person name="Gautier V."/>
            <person name="Ament-Velasquez S.L."/>
            <person name="Kruys A."/>
            <person name="Hutchinson M.I."/>
            <person name="Powell A.J."/>
            <person name="Barry K."/>
            <person name="Miller A.N."/>
            <person name="Grigoriev I.V."/>
            <person name="Debuchy R."/>
            <person name="Gladieux P."/>
            <person name="Thoren M.H."/>
            <person name="Johannesson H."/>
        </authorList>
    </citation>
    <scope>NUCLEOTIDE SEQUENCE</scope>
    <source>
        <strain evidence="14">PSN293</strain>
    </source>
</reference>
<dbReference type="Proteomes" id="UP001301769">
    <property type="component" value="Unassembled WGS sequence"/>
</dbReference>
<evidence type="ECO:0000256" key="7">
    <source>
        <dbReference type="ARBA" id="ARBA00022801"/>
    </source>
</evidence>
<dbReference type="EC" id="3.1.1.74" evidence="3"/>
<dbReference type="AlphaFoldDB" id="A0AAN6Y9D9"/>
<dbReference type="EMBL" id="MU858084">
    <property type="protein sequence ID" value="KAK4215089.1"/>
    <property type="molecule type" value="Genomic_DNA"/>
</dbReference>
<dbReference type="PROSITE" id="PS00931">
    <property type="entry name" value="CUTINASE_2"/>
    <property type="match status" value="1"/>
</dbReference>
<dbReference type="GO" id="GO:0050525">
    <property type="term" value="F:cutinase activity"/>
    <property type="evidence" value="ECO:0007669"/>
    <property type="project" value="UniProtKB-EC"/>
</dbReference>
<dbReference type="PANTHER" id="PTHR48250">
    <property type="entry name" value="CUTINASE 2-RELATED"/>
    <property type="match status" value="1"/>
</dbReference>
<feature type="chain" id="PRO_5043055419" description="cutinase" evidence="13">
    <location>
        <begin position="17"/>
        <end position="242"/>
    </location>
</feature>
<dbReference type="GO" id="GO:0005576">
    <property type="term" value="C:extracellular region"/>
    <property type="evidence" value="ECO:0007669"/>
    <property type="project" value="UniProtKB-SubCell"/>
</dbReference>
<evidence type="ECO:0000256" key="1">
    <source>
        <dbReference type="ARBA" id="ARBA00004613"/>
    </source>
</evidence>
<keyword evidence="9 12" id="KW-1015">Disulfide bond</keyword>
<feature type="active site" description="Nucleophile" evidence="11">
    <location>
        <position position="155"/>
    </location>
</feature>
<feature type="signal peptide" evidence="13">
    <location>
        <begin position="1"/>
        <end position="16"/>
    </location>
</feature>
<dbReference type="InterPro" id="IPR011150">
    <property type="entry name" value="Cutinase_monf"/>
</dbReference>
<keyword evidence="5" id="KW-0964">Secreted</keyword>
<feature type="active site" description="Proton donor/acceptor" evidence="11">
    <location>
        <position position="223"/>
    </location>
</feature>
<dbReference type="GO" id="GO:0016052">
    <property type="term" value="P:carbohydrate catabolic process"/>
    <property type="evidence" value="ECO:0007669"/>
    <property type="project" value="TreeGrafter"/>
</dbReference>
<dbReference type="SMART" id="SM01110">
    <property type="entry name" value="Cutinase"/>
    <property type="match status" value="1"/>
</dbReference>
<evidence type="ECO:0000256" key="2">
    <source>
        <dbReference type="ARBA" id="ARBA00007534"/>
    </source>
</evidence>
<evidence type="ECO:0000256" key="4">
    <source>
        <dbReference type="ARBA" id="ARBA00022487"/>
    </source>
</evidence>
<dbReference type="Pfam" id="PF01083">
    <property type="entry name" value="Cutinase"/>
    <property type="match status" value="1"/>
</dbReference>
<keyword evidence="6 13" id="KW-0732">Signal</keyword>
<keyword evidence="8" id="KW-0843">Virulence</keyword>
<dbReference type="SUPFAM" id="SSF53474">
    <property type="entry name" value="alpha/beta-Hydrolases"/>
    <property type="match status" value="1"/>
</dbReference>
<organism evidence="14 15">
    <name type="scientific">Rhypophila decipiens</name>
    <dbReference type="NCBI Taxonomy" id="261697"/>
    <lineage>
        <taxon>Eukaryota</taxon>
        <taxon>Fungi</taxon>
        <taxon>Dikarya</taxon>
        <taxon>Ascomycota</taxon>
        <taxon>Pezizomycotina</taxon>
        <taxon>Sordariomycetes</taxon>
        <taxon>Sordariomycetidae</taxon>
        <taxon>Sordariales</taxon>
        <taxon>Naviculisporaceae</taxon>
        <taxon>Rhypophila</taxon>
    </lineage>
</organism>
<feature type="disulfide bond" evidence="12">
    <location>
        <begin position="66"/>
        <end position="144"/>
    </location>
</feature>
<dbReference type="InterPro" id="IPR029058">
    <property type="entry name" value="AB_hydrolase_fold"/>
</dbReference>
<comment type="similarity">
    <text evidence="2">Belongs to the cutinase family.</text>
</comment>
<comment type="subcellular location">
    <subcellularLocation>
        <location evidence="1">Secreted</location>
    </subcellularLocation>
</comment>
<evidence type="ECO:0000256" key="6">
    <source>
        <dbReference type="ARBA" id="ARBA00022729"/>
    </source>
</evidence>
<name>A0AAN6Y9D9_9PEZI</name>
<feature type="disulfide bond" evidence="12">
    <location>
        <begin position="206"/>
        <end position="213"/>
    </location>
</feature>
<evidence type="ECO:0000256" key="5">
    <source>
        <dbReference type="ARBA" id="ARBA00022525"/>
    </source>
</evidence>
<dbReference type="Gene3D" id="3.40.50.1820">
    <property type="entry name" value="alpha/beta hydrolase"/>
    <property type="match status" value="1"/>
</dbReference>
<reference evidence="14" key="1">
    <citation type="journal article" date="2023" name="Mol. Phylogenet. Evol.">
        <title>Genome-scale phylogeny and comparative genomics of the fungal order Sordariales.</title>
        <authorList>
            <person name="Hensen N."/>
            <person name="Bonometti L."/>
            <person name="Westerberg I."/>
            <person name="Brannstrom I.O."/>
            <person name="Guillou S."/>
            <person name="Cros-Aarteil S."/>
            <person name="Calhoun S."/>
            <person name="Haridas S."/>
            <person name="Kuo A."/>
            <person name="Mondo S."/>
            <person name="Pangilinan J."/>
            <person name="Riley R."/>
            <person name="LaButti K."/>
            <person name="Andreopoulos B."/>
            <person name="Lipzen A."/>
            <person name="Chen C."/>
            <person name="Yan M."/>
            <person name="Daum C."/>
            <person name="Ng V."/>
            <person name="Clum A."/>
            <person name="Steindorff A."/>
            <person name="Ohm R.A."/>
            <person name="Martin F."/>
            <person name="Silar P."/>
            <person name="Natvig D.O."/>
            <person name="Lalanne C."/>
            <person name="Gautier V."/>
            <person name="Ament-Velasquez S.L."/>
            <person name="Kruys A."/>
            <person name="Hutchinson M.I."/>
            <person name="Powell A.J."/>
            <person name="Barry K."/>
            <person name="Miller A.N."/>
            <person name="Grigoriev I.V."/>
            <person name="Debuchy R."/>
            <person name="Gladieux P."/>
            <person name="Hiltunen Thoren M."/>
            <person name="Johannesson H."/>
        </authorList>
    </citation>
    <scope>NUCLEOTIDE SEQUENCE</scope>
    <source>
        <strain evidence="14">PSN293</strain>
    </source>
</reference>
<evidence type="ECO:0000256" key="13">
    <source>
        <dbReference type="SAM" id="SignalP"/>
    </source>
</evidence>
<evidence type="ECO:0000256" key="3">
    <source>
        <dbReference type="ARBA" id="ARBA00013095"/>
    </source>
</evidence>
<keyword evidence="15" id="KW-1185">Reference proteome</keyword>
<dbReference type="FunFam" id="3.40.50.1820:FF:000235">
    <property type="entry name" value="Cutinase 1"/>
    <property type="match status" value="1"/>
</dbReference>
<dbReference type="PRINTS" id="PR00129">
    <property type="entry name" value="CUTINASE"/>
</dbReference>
<evidence type="ECO:0000256" key="10">
    <source>
        <dbReference type="ARBA" id="ARBA00034045"/>
    </source>
</evidence>
<dbReference type="InterPro" id="IPR043579">
    <property type="entry name" value="CUTINASE_2"/>
</dbReference>
<keyword evidence="7" id="KW-0378">Hydrolase</keyword>
<accession>A0AAN6Y9D9</accession>
<evidence type="ECO:0000256" key="11">
    <source>
        <dbReference type="PIRSR" id="PIRSR611150-1"/>
    </source>
</evidence>